<dbReference type="InterPro" id="IPR050789">
    <property type="entry name" value="Diverse_Enzym_Activities"/>
</dbReference>
<dbReference type="SUPFAM" id="SSF56601">
    <property type="entry name" value="beta-lactamase/transpeptidase-like"/>
    <property type="match status" value="1"/>
</dbReference>
<feature type="domain" description="Beta-lactamase-related" evidence="1">
    <location>
        <begin position="19"/>
        <end position="386"/>
    </location>
</feature>
<dbReference type="AlphaFoldDB" id="A0AAE3JTK3"/>
<dbReference type="RefSeq" id="WP_347044241.1">
    <property type="nucleotide sequence ID" value="NZ_JBDMEH010000022.1"/>
</dbReference>
<dbReference type="Gene3D" id="3.40.710.10">
    <property type="entry name" value="DD-peptidase/beta-lactamase superfamily"/>
    <property type="match status" value="1"/>
</dbReference>
<comment type="caution">
    <text evidence="2">The sequence shown here is derived from an EMBL/GenBank/DDBJ whole genome shotgun (WGS) entry which is preliminary data.</text>
</comment>
<gene>
    <name evidence="2" type="ORF">L0N21_16415</name>
</gene>
<evidence type="ECO:0000313" key="2">
    <source>
        <dbReference type="EMBL" id="MCG4767075.1"/>
    </source>
</evidence>
<dbReference type="InterPro" id="IPR001466">
    <property type="entry name" value="Beta-lactam-related"/>
</dbReference>
<organism evidence="2 3">
    <name type="scientific">Fusicatenibacter saccharivorans</name>
    <dbReference type="NCBI Taxonomy" id="1150298"/>
    <lineage>
        <taxon>Bacteria</taxon>
        <taxon>Bacillati</taxon>
        <taxon>Bacillota</taxon>
        <taxon>Clostridia</taxon>
        <taxon>Lachnospirales</taxon>
        <taxon>Lachnospiraceae</taxon>
        <taxon>Fusicatenibacter</taxon>
    </lineage>
</organism>
<name>A0AAE3JTK3_9FIRM</name>
<dbReference type="Proteomes" id="UP001199915">
    <property type="component" value="Unassembled WGS sequence"/>
</dbReference>
<dbReference type="InterPro" id="IPR012338">
    <property type="entry name" value="Beta-lactam/transpept-like"/>
</dbReference>
<dbReference type="Pfam" id="PF00144">
    <property type="entry name" value="Beta-lactamase"/>
    <property type="match status" value="1"/>
</dbReference>
<evidence type="ECO:0000259" key="1">
    <source>
        <dbReference type="Pfam" id="PF00144"/>
    </source>
</evidence>
<accession>A0AAE3JTK3</accession>
<dbReference type="PANTHER" id="PTHR43283:SF3">
    <property type="entry name" value="BETA-LACTAMASE FAMILY PROTEIN (AFU_ORTHOLOGUE AFUA_5G07500)"/>
    <property type="match status" value="1"/>
</dbReference>
<dbReference type="PANTHER" id="PTHR43283">
    <property type="entry name" value="BETA-LACTAMASE-RELATED"/>
    <property type="match status" value="1"/>
</dbReference>
<sequence length="402" mass="44736">MKFRWRLEHTMEQVIKKRLQQVMDASVAKGETPGCLLMVIKDGEEQVYLESGYADIEAKKPVSRDNIFRLYSMSKPITATAMMILVERGIVDLADPVSKYLPGFRNPVVCTADGKIEKAEREILLEDIMNMTSGLTYGGTDETGRQTDALFQEVIHGLKEENGGTISTVEFANRLGKVPLLYQPGQSWSYGTSADVVGAVIEVASGMRFGDFLKKEIFEPLGMNDTDFWVPAEKQDRLAKVYDCREGQPSVRYLDNNLGIQNDMAYRPAYEAGGAGLASTIDDYAKFTQMLLNGGTYNGVQILRPTTVKFLGGHTLSAAQQAGFDNWIGLEGFSYGNLMRVLVDPTRAVTLGSKGEFGWDGWLGCYMEVVPEQNMTFLMMTQKKDAGTYTLSRKIRNIIFSE</sequence>
<dbReference type="EMBL" id="JAKNFS010000030">
    <property type="protein sequence ID" value="MCG4767075.1"/>
    <property type="molecule type" value="Genomic_DNA"/>
</dbReference>
<evidence type="ECO:0000313" key="3">
    <source>
        <dbReference type="Proteomes" id="UP001199915"/>
    </source>
</evidence>
<reference evidence="2" key="1">
    <citation type="submission" date="2022-01" db="EMBL/GenBank/DDBJ databases">
        <title>Collection of gut derived symbiotic bacterial strains cultured from healthy donors.</title>
        <authorList>
            <person name="Lin H."/>
            <person name="Kohout C."/>
            <person name="Waligurski E."/>
            <person name="Pamer E.G."/>
        </authorList>
    </citation>
    <scope>NUCLEOTIDE SEQUENCE</scope>
    <source>
        <strain evidence="2">DFI.5.49</strain>
    </source>
</reference>
<protein>
    <submittedName>
        <fullName evidence="2">Beta-lactamase family protein</fullName>
    </submittedName>
</protein>
<proteinExistence type="predicted"/>